<keyword evidence="1" id="KW-0472">Membrane</keyword>
<dbReference type="Proteomes" id="UP000279909">
    <property type="component" value="Unassembled WGS sequence"/>
</dbReference>
<evidence type="ECO:0000256" key="1">
    <source>
        <dbReference type="SAM" id="Phobius"/>
    </source>
</evidence>
<dbReference type="RefSeq" id="WP_122971608.1">
    <property type="nucleotide sequence ID" value="NZ_RHLQ01000013.1"/>
</dbReference>
<keyword evidence="3" id="KW-1185">Reference proteome</keyword>
<dbReference type="OrthoDB" id="2456214at2"/>
<accession>A0A3M8HBF1</accession>
<dbReference type="EMBL" id="RHLQ01000013">
    <property type="protein sequence ID" value="RNC99701.1"/>
    <property type="molecule type" value="Genomic_DNA"/>
</dbReference>
<protein>
    <submittedName>
        <fullName evidence="2">Uncharacterized protein</fullName>
    </submittedName>
</protein>
<evidence type="ECO:0000313" key="2">
    <source>
        <dbReference type="EMBL" id="RNC99701.1"/>
    </source>
</evidence>
<proteinExistence type="predicted"/>
<keyword evidence="1" id="KW-0812">Transmembrane</keyword>
<sequence length="65" mass="7669">MKKRSNYNPYLLPPWLRKTRFFCKQIAIPIAVFQAIRTLIVPTTGDFILLLILVLLCWLFANDFI</sequence>
<comment type="caution">
    <text evidence="2">The sequence shown here is derived from an EMBL/GenBank/DDBJ whole genome shotgun (WGS) entry which is preliminary data.</text>
</comment>
<name>A0A3M8HBF1_9BACI</name>
<reference evidence="2 3" key="1">
    <citation type="journal article" date="2014" name="Int. J. Syst. Evol. Microbiol.">
        <title>Lysinibacillus halotolerans sp. nov., isolated from saline-alkaline soil.</title>
        <authorList>
            <person name="Kong D."/>
            <person name="Wang Y."/>
            <person name="Zhao B."/>
            <person name="Li Y."/>
            <person name="Song J."/>
            <person name="Zhai Y."/>
            <person name="Zhang C."/>
            <person name="Wang H."/>
            <person name="Chen X."/>
            <person name="Zhao B."/>
            <person name="Ruan Z."/>
        </authorList>
    </citation>
    <scope>NUCLEOTIDE SEQUENCE [LARGE SCALE GENOMIC DNA]</scope>
    <source>
        <strain evidence="2 3">MCCC 1A12703</strain>
    </source>
</reference>
<keyword evidence="1" id="KW-1133">Transmembrane helix</keyword>
<organism evidence="2 3">
    <name type="scientific">Lysinibacillus halotolerans</name>
    <dbReference type="NCBI Taxonomy" id="1368476"/>
    <lineage>
        <taxon>Bacteria</taxon>
        <taxon>Bacillati</taxon>
        <taxon>Bacillota</taxon>
        <taxon>Bacilli</taxon>
        <taxon>Bacillales</taxon>
        <taxon>Bacillaceae</taxon>
        <taxon>Lysinibacillus</taxon>
    </lineage>
</organism>
<gene>
    <name evidence="2" type="ORF">EC501_07125</name>
</gene>
<feature type="transmembrane region" description="Helical" evidence="1">
    <location>
        <begin position="47"/>
        <end position="64"/>
    </location>
</feature>
<dbReference type="AlphaFoldDB" id="A0A3M8HBF1"/>
<evidence type="ECO:0000313" key="3">
    <source>
        <dbReference type="Proteomes" id="UP000279909"/>
    </source>
</evidence>